<name>A0AAE4V138_9NOCA</name>
<proteinExistence type="predicted"/>
<evidence type="ECO:0000313" key="2">
    <source>
        <dbReference type="Proteomes" id="UP001185863"/>
    </source>
</evidence>
<organism evidence="1 2">
    <name type="scientific">Rhodococcus oxybenzonivorans</name>
    <dbReference type="NCBI Taxonomy" id="1990687"/>
    <lineage>
        <taxon>Bacteria</taxon>
        <taxon>Bacillati</taxon>
        <taxon>Actinomycetota</taxon>
        <taxon>Actinomycetes</taxon>
        <taxon>Mycobacteriales</taxon>
        <taxon>Nocardiaceae</taxon>
        <taxon>Rhodococcus</taxon>
    </lineage>
</organism>
<dbReference type="AlphaFoldDB" id="A0AAE4V138"/>
<reference evidence="1" key="1">
    <citation type="submission" date="2023-10" db="EMBL/GenBank/DDBJ databases">
        <title>Development of a sustainable strategy for remediation of hydrocarbon-contaminated territories based on the waste exchange concept.</title>
        <authorList>
            <person name="Krivoruchko A."/>
        </authorList>
    </citation>
    <scope>NUCLEOTIDE SEQUENCE</scope>
    <source>
        <strain evidence="1">IEGM 68</strain>
    </source>
</reference>
<dbReference type="EMBL" id="JAWLUP010000032">
    <property type="protein sequence ID" value="MDV7265788.1"/>
    <property type="molecule type" value="Genomic_DNA"/>
</dbReference>
<accession>A0AAE4V138</accession>
<sequence>MTNDPDDAWEWFKSDKGTRLQRWQPGKIRQRSEGRFPNKDYHDHCEIGGHPVPEPAMSVLDHRDKWVEVTLYETALHGAAIWHYLLRALEDIDPISEVERHHQLVDRAYEVWRRTETMEKGLRSKNDEP</sequence>
<dbReference type="Proteomes" id="UP001185863">
    <property type="component" value="Unassembled WGS sequence"/>
</dbReference>
<dbReference type="RefSeq" id="WP_317747820.1">
    <property type="nucleotide sequence ID" value="NZ_JAWLUP010000032.1"/>
</dbReference>
<protein>
    <submittedName>
        <fullName evidence="1">Uncharacterized protein</fullName>
    </submittedName>
</protein>
<gene>
    <name evidence="1" type="ORF">R4315_14745</name>
</gene>
<evidence type="ECO:0000313" key="1">
    <source>
        <dbReference type="EMBL" id="MDV7265788.1"/>
    </source>
</evidence>
<comment type="caution">
    <text evidence="1">The sequence shown here is derived from an EMBL/GenBank/DDBJ whole genome shotgun (WGS) entry which is preliminary data.</text>
</comment>